<name>A0AAN6V037_9PEZI</name>
<keyword evidence="13" id="KW-1185">Reference proteome</keyword>
<dbReference type="PANTHER" id="PTHR31064:SF30">
    <property type="entry name" value="HIGH-AFFINITY POTASSIUM TRANSPORT PROTEIN-RELATED"/>
    <property type="match status" value="1"/>
</dbReference>
<feature type="region of interest" description="Disordered" evidence="11">
    <location>
        <begin position="170"/>
        <end position="242"/>
    </location>
</feature>
<dbReference type="EMBL" id="MU853608">
    <property type="protein sequence ID" value="KAK4141645.1"/>
    <property type="molecule type" value="Genomic_DNA"/>
</dbReference>
<feature type="compositionally biased region" description="Basic and acidic residues" evidence="11">
    <location>
        <begin position="263"/>
        <end position="287"/>
    </location>
</feature>
<evidence type="ECO:0000256" key="6">
    <source>
        <dbReference type="ARBA" id="ARBA00022958"/>
    </source>
</evidence>
<dbReference type="RefSeq" id="XP_062635016.1">
    <property type="nucleotide sequence ID" value="XM_062777896.1"/>
</dbReference>
<feature type="compositionally biased region" description="Polar residues" evidence="11">
    <location>
        <begin position="912"/>
        <end position="921"/>
    </location>
</feature>
<keyword evidence="9 10" id="KW-0472">Membrane</keyword>
<feature type="transmembrane region" description="Helical" evidence="10">
    <location>
        <begin position="755"/>
        <end position="774"/>
    </location>
</feature>
<feature type="transmembrane region" description="Helical" evidence="10">
    <location>
        <begin position="645"/>
        <end position="662"/>
    </location>
</feature>
<keyword evidence="5 10" id="KW-0812">Transmembrane</keyword>
<evidence type="ECO:0000256" key="5">
    <source>
        <dbReference type="ARBA" id="ARBA00022692"/>
    </source>
</evidence>
<dbReference type="PIRSF" id="PIRSF002450">
    <property type="entry name" value="K+_transpter_TRK"/>
    <property type="match status" value="1"/>
</dbReference>
<proteinExistence type="inferred from homology"/>
<sequence length="928" mass="102288">MDKAKEVVVGQFRALRPSFLSKTPHFNFISAHYFYILSLAIIGSILVYAPGRGNIAYIDALFLTGCASTQAGLNTVDLNLLNTFQQVILYLWPMLSNPITINSFVVFLRLYWFEKRFQHIAREARLKRGTLSKSKARQRMDNVDVEKGVNGRKITVMLNGARSRITNDGMLLDANQPSPDAQQPQQQPQQQPLKATSTLPNRASRDDPRGSPEPRRPEIKFARTVTKSDGLGEEAVKLPPARPDHEHIAFLERQRKGDDEVLRIPNPRDAERGIRPKRVEAGDAREAGDDEETEAVPPAAGASETNGHPVPQTFSENRQQAITIEEPDRNKLQQSDSEDLIDDARAAAHAFSFLKLKKPRWISQGDKTQPNTEDEPGPGAASRTKTAGRRPSFSTLRTAFSSRDQADATPYLSWEPTIGRNSAFPDLTEEQREELGGIEYRSLKTLALILTGYFWIYSAIGVIGLLPWILQMDQYGQVVDEAGMSRTWWAFFTSSSAFMDLGFTLTPDSMISFSTATWPLLLLGFLIVIGNTGFPVMLRFIIWVLSLITPAGTGLYEELRFLLDHPRRCFTLLFPSGATWWLFWLLVIMNGLDVLFFIVLDLGSGPVVDLPAGLKVLNGVFEAISTRTAGFSCVNLAALHPAVQFSYMVMMYISVFPIAISVRRTNVYEEKSLGVYSSHDIDESANQNDLAYVGSHLRRQLSFDLWYIVLGFFIVNIAEGSKIMANEFSAFSVLFEVVSAYGTVGMSLGVPTANASLSSQFTVVGKLVIIAMVIRGRHRGLPYGLDRAILLPSESLNAREAADADARMARIQSHASFATGGAGSSINGGVGRRRSMDRGNILTSLLHPGPAIPVEPTLPVLEMQRTKSPEVIPGAYGGGGGVEEPEPYATRVSSRRTEPGGGGVVRRFESGLNIQQQQRPRTSGDGGD</sequence>
<evidence type="ECO:0000256" key="11">
    <source>
        <dbReference type="SAM" id="MobiDB-lite"/>
    </source>
</evidence>
<evidence type="ECO:0000256" key="7">
    <source>
        <dbReference type="ARBA" id="ARBA00022989"/>
    </source>
</evidence>
<gene>
    <name evidence="12" type="ORF">C8A04DRAFT_13906</name>
</gene>
<feature type="transmembrane region" description="Helical" evidence="10">
    <location>
        <begin position="28"/>
        <end position="49"/>
    </location>
</feature>
<evidence type="ECO:0000256" key="2">
    <source>
        <dbReference type="ARBA" id="ARBA00009137"/>
    </source>
</evidence>
<evidence type="ECO:0000313" key="12">
    <source>
        <dbReference type="EMBL" id="KAK4141645.1"/>
    </source>
</evidence>
<accession>A0AAN6V037</accession>
<feature type="transmembrane region" description="Helical" evidence="10">
    <location>
        <begin position="88"/>
        <end position="112"/>
    </location>
</feature>
<dbReference type="InterPro" id="IPR051143">
    <property type="entry name" value="TrkH_K-transport"/>
</dbReference>
<evidence type="ECO:0000256" key="10">
    <source>
        <dbReference type="PIRNR" id="PIRNR002450"/>
    </source>
</evidence>
<feature type="transmembrane region" description="Helical" evidence="10">
    <location>
        <begin position="446"/>
        <end position="468"/>
    </location>
</feature>
<feature type="region of interest" description="Disordered" evidence="11">
    <location>
        <begin position="263"/>
        <end position="313"/>
    </location>
</feature>
<evidence type="ECO:0000256" key="4">
    <source>
        <dbReference type="ARBA" id="ARBA00022538"/>
    </source>
</evidence>
<keyword evidence="6 10" id="KW-0630">Potassium</keyword>
<feature type="compositionally biased region" description="Low complexity" evidence="11">
    <location>
        <begin position="176"/>
        <end position="192"/>
    </location>
</feature>
<feature type="transmembrane region" description="Helical" evidence="10">
    <location>
        <begin position="56"/>
        <end position="76"/>
    </location>
</feature>
<dbReference type="GO" id="GO:0140107">
    <property type="term" value="F:high-affinity potassium ion transmembrane transporter activity"/>
    <property type="evidence" value="ECO:0007669"/>
    <property type="project" value="TreeGrafter"/>
</dbReference>
<dbReference type="AlphaFoldDB" id="A0AAN6V037"/>
<keyword evidence="7 10" id="KW-1133">Transmembrane helix</keyword>
<dbReference type="Proteomes" id="UP001302676">
    <property type="component" value="Unassembled WGS sequence"/>
</dbReference>
<dbReference type="Pfam" id="PF02386">
    <property type="entry name" value="TrkH"/>
    <property type="match status" value="1"/>
</dbReference>
<feature type="transmembrane region" description="Helical" evidence="10">
    <location>
        <begin position="517"/>
        <end position="534"/>
    </location>
</feature>
<dbReference type="InterPro" id="IPR003445">
    <property type="entry name" value="Cat_transpt"/>
</dbReference>
<dbReference type="GeneID" id="87814509"/>
<dbReference type="PANTHER" id="PTHR31064">
    <property type="entry name" value="POTASSIUM TRANSPORT PROTEIN DDB_G0292412-RELATED"/>
    <property type="match status" value="1"/>
</dbReference>
<feature type="region of interest" description="Disordered" evidence="11">
    <location>
        <begin position="871"/>
        <end position="928"/>
    </location>
</feature>
<evidence type="ECO:0000313" key="13">
    <source>
        <dbReference type="Proteomes" id="UP001302676"/>
    </source>
</evidence>
<organism evidence="12 13">
    <name type="scientific">Dichotomopilus funicola</name>
    <dbReference type="NCBI Taxonomy" id="1934379"/>
    <lineage>
        <taxon>Eukaryota</taxon>
        <taxon>Fungi</taxon>
        <taxon>Dikarya</taxon>
        <taxon>Ascomycota</taxon>
        <taxon>Pezizomycotina</taxon>
        <taxon>Sordariomycetes</taxon>
        <taxon>Sordariomycetidae</taxon>
        <taxon>Sordariales</taxon>
        <taxon>Chaetomiaceae</taxon>
        <taxon>Dichotomopilus</taxon>
    </lineage>
</organism>
<evidence type="ECO:0000256" key="9">
    <source>
        <dbReference type="ARBA" id="ARBA00023136"/>
    </source>
</evidence>
<dbReference type="InterPro" id="IPR015958">
    <property type="entry name" value="Trk1_fungi"/>
</dbReference>
<feature type="compositionally biased region" description="Basic and acidic residues" evidence="11">
    <location>
        <begin position="203"/>
        <end position="221"/>
    </location>
</feature>
<feature type="region of interest" description="Disordered" evidence="11">
    <location>
        <begin position="362"/>
        <end position="390"/>
    </location>
</feature>
<comment type="caution">
    <text evidence="12">The sequence shown here is derived from an EMBL/GenBank/DDBJ whole genome shotgun (WGS) entry which is preliminary data.</text>
</comment>
<feature type="transmembrane region" description="Helical" evidence="10">
    <location>
        <begin position="580"/>
        <end position="600"/>
    </location>
</feature>
<dbReference type="NCBIfam" id="TIGR00934">
    <property type="entry name" value="2a38euk"/>
    <property type="match status" value="1"/>
</dbReference>
<dbReference type="InterPro" id="IPR004773">
    <property type="entry name" value="K/Na_transp_Trk1/HKT1"/>
</dbReference>
<evidence type="ECO:0000256" key="3">
    <source>
        <dbReference type="ARBA" id="ARBA00022448"/>
    </source>
</evidence>
<keyword evidence="8 10" id="KW-0406">Ion transport</keyword>
<evidence type="ECO:0000256" key="1">
    <source>
        <dbReference type="ARBA" id="ARBA00004141"/>
    </source>
</evidence>
<comment type="similarity">
    <text evidence="2 10">Belongs to the TrkH potassium transport family.</text>
</comment>
<evidence type="ECO:0000256" key="8">
    <source>
        <dbReference type="ARBA" id="ARBA00023065"/>
    </source>
</evidence>
<feature type="transmembrane region" description="Helical" evidence="10">
    <location>
        <begin position="705"/>
        <end position="725"/>
    </location>
</feature>
<reference evidence="12" key="1">
    <citation type="journal article" date="2023" name="Mol. Phylogenet. Evol.">
        <title>Genome-scale phylogeny and comparative genomics of the fungal order Sordariales.</title>
        <authorList>
            <person name="Hensen N."/>
            <person name="Bonometti L."/>
            <person name="Westerberg I."/>
            <person name="Brannstrom I.O."/>
            <person name="Guillou S."/>
            <person name="Cros-Aarteil S."/>
            <person name="Calhoun S."/>
            <person name="Haridas S."/>
            <person name="Kuo A."/>
            <person name="Mondo S."/>
            <person name="Pangilinan J."/>
            <person name="Riley R."/>
            <person name="LaButti K."/>
            <person name="Andreopoulos B."/>
            <person name="Lipzen A."/>
            <person name="Chen C."/>
            <person name="Yan M."/>
            <person name="Daum C."/>
            <person name="Ng V."/>
            <person name="Clum A."/>
            <person name="Steindorff A."/>
            <person name="Ohm R.A."/>
            <person name="Martin F."/>
            <person name="Silar P."/>
            <person name="Natvig D.O."/>
            <person name="Lalanne C."/>
            <person name="Gautier V."/>
            <person name="Ament-Velasquez S.L."/>
            <person name="Kruys A."/>
            <person name="Hutchinson M.I."/>
            <person name="Powell A.J."/>
            <person name="Barry K."/>
            <person name="Miller A.N."/>
            <person name="Grigoriev I.V."/>
            <person name="Debuchy R."/>
            <person name="Gladieux P."/>
            <person name="Hiltunen Thoren M."/>
            <person name="Johannesson H."/>
        </authorList>
    </citation>
    <scope>NUCLEOTIDE SEQUENCE</scope>
    <source>
        <strain evidence="12">CBS 141.50</strain>
    </source>
</reference>
<protein>
    <recommendedName>
        <fullName evidence="10">Potassium transport protein</fullName>
    </recommendedName>
</protein>
<dbReference type="GO" id="GO:0005886">
    <property type="term" value="C:plasma membrane"/>
    <property type="evidence" value="ECO:0007669"/>
    <property type="project" value="InterPro"/>
</dbReference>
<dbReference type="GO" id="GO:0030007">
    <property type="term" value="P:intracellular potassium ion homeostasis"/>
    <property type="evidence" value="ECO:0007669"/>
    <property type="project" value="UniProtKB-UniRule"/>
</dbReference>
<comment type="subcellular location">
    <subcellularLocation>
        <location evidence="1">Membrane</location>
        <topology evidence="1">Multi-pass membrane protein</topology>
    </subcellularLocation>
</comment>
<keyword evidence="4 10" id="KW-0633">Potassium transport</keyword>
<reference evidence="12" key="2">
    <citation type="submission" date="2023-05" db="EMBL/GenBank/DDBJ databases">
        <authorList>
            <consortium name="Lawrence Berkeley National Laboratory"/>
            <person name="Steindorff A."/>
            <person name="Hensen N."/>
            <person name="Bonometti L."/>
            <person name="Westerberg I."/>
            <person name="Brannstrom I.O."/>
            <person name="Guillou S."/>
            <person name="Cros-Aarteil S."/>
            <person name="Calhoun S."/>
            <person name="Haridas S."/>
            <person name="Kuo A."/>
            <person name="Mondo S."/>
            <person name="Pangilinan J."/>
            <person name="Riley R."/>
            <person name="Labutti K."/>
            <person name="Andreopoulos B."/>
            <person name="Lipzen A."/>
            <person name="Chen C."/>
            <person name="Yanf M."/>
            <person name="Daum C."/>
            <person name="Ng V."/>
            <person name="Clum A."/>
            <person name="Ohm R."/>
            <person name="Martin F."/>
            <person name="Silar P."/>
            <person name="Natvig D."/>
            <person name="Lalanne C."/>
            <person name="Gautier V."/>
            <person name="Ament-Velasquez S.L."/>
            <person name="Kruys A."/>
            <person name="Hutchinson M.I."/>
            <person name="Powell A.J."/>
            <person name="Barry K."/>
            <person name="Miller A.N."/>
            <person name="Grigoriev I.V."/>
            <person name="Debuchy R."/>
            <person name="Gladieux P."/>
            <person name="Thoren M.H."/>
            <person name="Johannesson H."/>
        </authorList>
    </citation>
    <scope>NUCLEOTIDE SEQUENCE</scope>
    <source>
        <strain evidence="12">CBS 141.50</strain>
    </source>
</reference>
<dbReference type="GO" id="GO:1990573">
    <property type="term" value="P:potassium ion import across plasma membrane"/>
    <property type="evidence" value="ECO:0007669"/>
    <property type="project" value="TreeGrafter"/>
</dbReference>
<keyword evidence="3 10" id="KW-0813">Transport</keyword>